<evidence type="ECO:0000256" key="3">
    <source>
        <dbReference type="ARBA" id="ARBA00008982"/>
    </source>
</evidence>
<dbReference type="GO" id="GO:0006096">
    <property type="term" value="P:glycolytic process"/>
    <property type="evidence" value="ECO:0007669"/>
    <property type="project" value="UniProtKB-UniRule"/>
</dbReference>
<keyword evidence="8 13" id="KW-0808">Transferase</keyword>
<dbReference type="PIRSF" id="PIRSF000724">
    <property type="entry name" value="Pgk"/>
    <property type="match status" value="1"/>
</dbReference>
<evidence type="ECO:0000256" key="10">
    <source>
        <dbReference type="ARBA" id="ARBA00022777"/>
    </source>
</evidence>
<dbReference type="InterPro" id="IPR015911">
    <property type="entry name" value="Phosphoglycerate_kinase_CS"/>
</dbReference>
<evidence type="ECO:0000256" key="16">
    <source>
        <dbReference type="RuleBase" id="RU000532"/>
    </source>
</evidence>
<dbReference type="InterPro" id="IPR015824">
    <property type="entry name" value="Phosphoglycerate_kinase_N"/>
</dbReference>
<dbReference type="GO" id="GO:0006094">
    <property type="term" value="P:gluconeogenesis"/>
    <property type="evidence" value="ECO:0007669"/>
    <property type="project" value="TreeGrafter"/>
</dbReference>
<feature type="binding site" evidence="13 15">
    <location>
        <position position="329"/>
    </location>
    <ligand>
        <name>ATP</name>
        <dbReference type="ChEBI" id="CHEBI:30616"/>
    </ligand>
</feature>
<feature type="binding site" evidence="13">
    <location>
        <position position="121"/>
    </location>
    <ligand>
        <name>substrate</name>
    </ligand>
</feature>
<dbReference type="UniPathway" id="UPA00109">
    <property type="reaction ID" value="UER00185"/>
</dbReference>
<feature type="binding site" evidence="13 14">
    <location>
        <begin position="62"/>
        <end position="65"/>
    </location>
    <ligand>
        <name>substrate</name>
    </ligand>
</feature>
<dbReference type="GO" id="GO:0004618">
    <property type="term" value="F:phosphoglycerate kinase activity"/>
    <property type="evidence" value="ECO:0007669"/>
    <property type="project" value="UniProtKB-UniRule"/>
</dbReference>
<evidence type="ECO:0000256" key="9">
    <source>
        <dbReference type="ARBA" id="ARBA00022741"/>
    </source>
</evidence>
<evidence type="ECO:0000256" key="6">
    <source>
        <dbReference type="ARBA" id="ARBA00016471"/>
    </source>
</evidence>
<dbReference type="Proteomes" id="UP000220251">
    <property type="component" value="Unassembled WGS sequence"/>
</dbReference>
<keyword evidence="11 13" id="KW-0067">ATP-binding</keyword>
<dbReference type="OrthoDB" id="9808460at2"/>
<dbReference type="GO" id="GO:0005524">
    <property type="term" value="F:ATP binding"/>
    <property type="evidence" value="ECO:0007669"/>
    <property type="project" value="UniProtKB-KW"/>
</dbReference>
<dbReference type="EC" id="2.7.2.3" evidence="5 13"/>
<dbReference type="PANTHER" id="PTHR11406:SF23">
    <property type="entry name" value="PHOSPHOGLYCERATE KINASE 1, CHLOROPLASTIC-RELATED"/>
    <property type="match status" value="1"/>
</dbReference>
<dbReference type="SUPFAM" id="SSF53748">
    <property type="entry name" value="Phosphoglycerate kinase"/>
    <property type="match status" value="1"/>
</dbReference>
<sequence>MNLKTLSLENLPVKNQKVLMRVDFNVPIDKSATIKDDTRIRASLPSITHILDRGGSVILMSHLGRPKGVVNKELSLRPCAARLQELLGRPVLFAGDCVGPEATHIAKNLNPGEVLLLENLRFHAAEEKPEIDPGFAKSLAELGTLYVNDAFGTAHRAHTSTVSLPKLFPGKAAAGFLIIKEIRFLGETLQNPKRPFLSLIGGAKISSKIGVLKALLNKVDSLLIGGGMAYTFMKARGESVGKSLFEEGLEKEALLVLKLAEERKIPVLLPVDHVVTDSLVDQREVKIVVGSIPQGYYGVDIGPETVNLFKESIAKAGTIFWNGPMGIFEDPRFGQGTKDVAKAIASSSAISIIGGGDSVAAAHEMGVADKVTHLSTGGGASMEYIELGTLPGIEALTSA</sequence>
<dbReference type="FunFam" id="3.40.50.1260:FF:000031">
    <property type="entry name" value="Phosphoglycerate kinase 1"/>
    <property type="match status" value="1"/>
</dbReference>
<dbReference type="GO" id="GO:0043531">
    <property type="term" value="F:ADP binding"/>
    <property type="evidence" value="ECO:0007669"/>
    <property type="project" value="TreeGrafter"/>
</dbReference>
<dbReference type="InterPro" id="IPR036043">
    <property type="entry name" value="Phosphoglycerate_kinase_sf"/>
</dbReference>
<evidence type="ECO:0000313" key="17">
    <source>
        <dbReference type="EMBL" id="CRX39014.1"/>
    </source>
</evidence>
<keyword evidence="18" id="KW-1185">Reference proteome</keyword>
<dbReference type="FunFam" id="3.40.50.1260:FF:000006">
    <property type="entry name" value="Phosphoglycerate kinase"/>
    <property type="match status" value="1"/>
</dbReference>
<dbReference type="Gene3D" id="3.40.50.1260">
    <property type="entry name" value="Phosphoglycerate kinase, N-terminal domain"/>
    <property type="match status" value="2"/>
</dbReference>
<organism evidence="17 18">
    <name type="scientific">Estrella lausannensis</name>
    <dbReference type="NCBI Taxonomy" id="483423"/>
    <lineage>
        <taxon>Bacteria</taxon>
        <taxon>Pseudomonadati</taxon>
        <taxon>Chlamydiota</taxon>
        <taxon>Chlamydiia</taxon>
        <taxon>Parachlamydiales</taxon>
        <taxon>Candidatus Criblamydiaceae</taxon>
        <taxon>Estrella</taxon>
    </lineage>
</organism>
<evidence type="ECO:0000256" key="1">
    <source>
        <dbReference type="ARBA" id="ARBA00000642"/>
    </source>
</evidence>
<evidence type="ECO:0000313" key="18">
    <source>
        <dbReference type="Proteomes" id="UP000220251"/>
    </source>
</evidence>
<evidence type="ECO:0000256" key="13">
    <source>
        <dbReference type="HAMAP-Rule" id="MF_00145"/>
    </source>
</evidence>
<keyword evidence="10 13" id="KW-0418">Kinase</keyword>
<dbReference type="PANTHER" id="PTHR11406">
    <property type="entry name" value="PHOSPHOGLYCERATE KINASE"/>
    <property type="match status" value="1"/>
</dbReference>
<comment type="catalytic activity">
    <reaction evidence="1 13 16">
        <text>(2R)-3-phosphoglycerate + ATP = (2R)-3-phospho-glyceroyl phosphate + ADP</text>
        <dbReference type="Rhea" id="RHEA:14801"/>
        <dbReference type="ChEBI" id="CHEBI:30616"/>
        <dbReference type="ChEBI" id="CHEBI:57604"/>
        <dbReference type="ChEBI" id="CHEBI:58272"/>
        <dbReference type="ChEBI" id="CHEBI:456216"/>
        <dbReference type="EC" id="2.7.2.3"/>
    </reaction>
</comment>
<comment type="pathway">
    <text evidence="2 13">Carbohydrate degradation; glycolysis; pyruvate from D-glyceraldehyde 3-phosphate: step 2/5.</text>
</comment>
<dbReference type="RefSeq" id="WP_098038871.1">
    <property type="nucleotide sequence ID" value="NZ_CWGJ01000025.1"/>
</dbReference>
<feature type="binding site" evidence="14">
    <location>
        <position position="39"/>
    </location>
    <ligand>
        <name>(2R)-3-phosphoglycerate</name>
        <dbReference type="ChEBI" id="CHEBI:58272"/>
    </ligand>
</feature>
<reference evidence="18" key="1">
    <citation type="submission" date="2015-06" db="EMBL/GenBank/DDBJ databases">
        <authorList>
            <person name="Bertelli C."/>
        </authorList>
    </citation>
    <scope>NUCLEOTIDE SEQUENCE [LARGE SCALE GENOMIC DNA]</scope>
    <source>
        <strain evidence="18">CRIB-30</strain>
    </source>
</reference>
<dbReference type="EMBL" id="CWGJ01000025">
    <property type="protein sequence ID" value="CRX39014.1"/>
    <property type="molecule type" value="Genomic_DNA"/>
</dbReference>
<feature type="binding site" evidence="13">
    <location>
        <position position="39"/>
    </location>
    <ligand>
        <name>substrate</name>
    </ligand>
</feature>
<feature type="binding site" evidence="13">
    <location>
        <position position="298"/>
    </location>
    <ligand>
        <name>ATP</name>
        <dbReference type="ChEBI" id="CHEBI:30616"/>
    </ligand>
</feature>
<gene>
    <name evidence="13 17" type="primary">pgk</name>
    <name evidence="17" type="ORF">ELAC_1687</name>
</gene>
<proteinExistence type="inferred from homology"/>
<dbReference type="PROSITE" id="PS00111">
    <property type="entry name" value="PGLYCERATE_KINASE"/>
    <property type="match status" value="1"/>
</dbReference>
<comment type="subunit">
    <text evidence="4 13">Monomer.</text>
</comment>
<dbReference type="InterPro" id="IPR001576">
    <property type="entry name" value="Phosphoglycerate_kinase"/>
</dbReference>
<dbReference type="PRINTS" id="PR00477">
    <property type="entry name" value="PHGLYCKINASE"/>
</dbReference>
<feature type="binding site" evidence="13 15">
    <location>
        <begin position="355"/>
        <end position="358"/>
    </location>
    <ligand>
        <name>ATP</name>
        <dbReference type="ChEBI" id="CHEBI:30616"/>
    </ligand>
</feature>
<feature type="binding site" evidence="14">
    <location>
        <position position="156"/>
    </location>
    <ligand>
        <name>(2R)-3-phosphoglycerate</name>
        <dbReference type="ChEBI" id="CHEBI:58272"/>
    </ligand>
</feature>
<name>A0A0H5DT68_9BACT</name>
<evidence type="ECO:0000256" key="2">
    <source>
        <dbReference type="ARBA" id="ARBA00004838"/>
    </source>
</evidence>
<evidence type="ECO:0000256" key="14">
    <source>
        <dbReference type="PIRSR" id="PIRSR000724-1"/>
    </source>
</evidence>
<feature type="binding site" evidence="13 14">
    <location>
        <begin position="23"/>
        <end position="25"/>
    </location>
    <ligand>
        <name>substrate</name>
    </ligand>
</feature>
<dbReference type="AlphaFoldDB" id="A0A0H5DT68"/>
<protein>
    <recommendedName>
        <fullName evidence="6 13">Phosphoglycerate kinase</fullName>
        <ecNumber evidence="5 13">2.7.2.3</ecNumber>
    </recommendedName>
</protein>
<evidence type="ECO:0000256" key="11">
    <source>
        <dbReference type="ARBA" id="ARBA00022840"/>
    </source>
</evidence>
<evidence type="ECO:0000256" key="4">
    <source>
        <dbReference type="ARBA" id="ARBA00011245"/>
    </source>
</evidence>
<feature type="binding site" evidence="14">
    <location>
        <position position="121"/>
    </location>
    <ligand>
        <name>(2R)-3-phosphoglycerate</name>
        <dbReference type="ChEBI" id="CHEBI:58272"/>
    </ligand>
</feature>
<evidence type="ECO:0000256" key="12">
    <source>
        <dbReference type="ARBA" id="ARBA00023152"/>
    </source>
</evidence>
<dbReference type="HAMAP" id="MF_00145">
    <property type="entry name" value="Phosphoglyc_kinase"/>
    <property type="match status" value="1"/>
</dbReference>
<accession>A0A0H5DT68</accession>
<feature type="binding site" evidence="13">
    <location>
        <position position="156"/>
    </location>
    <ligand>
        <name>substrate</name>
    </ligand>
</feature>
<keyword evidence="9 13" id="KW-0547">Nucleotide-binding</keyword>
<feature type="binding site" evidence="13 15">
    <location>
        <position position="208"/>
    </location>
    <ligand>
        <name>ATP</name>
        <dbReference type="ChEBI" id="CHEBI:30616"/>
    </ligand>
</feature>
<dbReference type="Pfam" id="PF00162">
    <property type="entry name" value="PGK"/>
    <property type="match status" value="1"/>
</dbReference>
<evidence type="ECO:0000256" key="5">
    <source>
        <dbReference type="ARBA" id="ARBA00013061"/>
    </source>
</evidence>
<comment type="similarity">
    <text evidence="3 13 16">Belongs to the phosphoglycerate kinase family.</text>
</comment>
<evidence type="ECO:0000256" key="15">
    <source>
        <dbReference type="PIRSR" id="PIRSR000724-2"/>
    </source>
</evidence>
<dbReference type="GO" id="GO:0005829">
    <property type="term" value="C:cytosol"/>
    <property type="evidence" value="ECO:0007669"/>
    <property type="project" value="TreeGrafter"/>
</dbReference>
<comment type="subcellular location">
    <subcellularLocation>
        <location evidence="13">Cytoplasm</location>
    </subcellularLocation>
</comment>
<evidence type="ECO:0000256" key="8">
    <source>
        <dbReference type="ARBA" id="ARBA00022679"/>
    </source>
</evidence>
<keyword evidence="7 13" id="KW-0963">Cytoplasm</keyword>
<evidence type="ECO:0000256" key="7">
    <source>
        <dbReference type="ARBA" id="ARBA00022490"/>
    </source>
</evidence>
<keyword evidence="12 13" id="KW-0324">Glycolysis</keyword>